<keyword evidence="4 5" id="KW-0546">Nucleotide metabolism</keyword>
<proteinExistence type="inferred from homology"/>
<gene>
    <name evidence="7" type="ORF">A6302_01763</name>
</gene>
<evidence type="ECO:0000313" key="7">
    <source>
        <dbReference type="EMBL" id="ODN70919.1"/>
    </source>
</evidence>
<feature type="site" description="Important for catalytic activity" evidence="5">
    <location>
        <position position="216"/>
    </location>
</feature>
<evidence type="ECO:0000313" key="8">
    <source>
        <dbReference type="Proteomes" id="UP000094622"/>
    </source>
</evidence>
<reference evidence="7 8" key="1">
    <citation type="submission" date="2016-07" db="EMBL/GenBank/DDBJ databases">
        <title>Draft Genome Sequence of Methylobrevis pamukkalensis PK2.</title>
        <authorList>
            <person name="Vasilenko O.V."/>
            <person name="Doronina N.V."/>
            <person name="Shmareva M.N."/>
            <person name="Tarlachkov S.V."/>
            <person name="Mustakhimov I."/>
            <person name="Trotsenko Y.A."/>
        </authorList>
    </citation>
    <scope>NUCLEOTIDE SEQUENCE [LARGE SCALE GENOMIC DNA]</scope>
    <source>
        <strain evidence="7 8">PK2</strain>
    </source>
</reference>
<dbReference type="PANTHER" id="PTHR43114:SF6">
    <property type="entry name" value="ADENINE DEAMINASE"/>
    <property type="match status" value="1"/>
</dbReference>
<evidence type="ECO:0000256" key="5">
    <source>
        <dbReference type="HAMAP-Rule" id="MF_01962"/>
    </source>
</evidence>
<protein>
    <recommendedName>
        <fullName evidence="5">Adenine deaminase</fullName>
        <shortName evidence="5">ADE</shortName>
        <ecNumber evidence="5">3.5.4.2</ecNumber>
    </recommendedName>
    <alternativeName>
        <fullName evidence="5">Adenine aminohydrolase</fullName>
        <shortName evidence="5">AAH</shortName>
    </alternativeName>
</protein>
<dbReference type="Pfam" id="PF00962">
    <property type="entry name" value="A_deaminase"/>
    <property type="match status" value="1"/>
</dbReference>
<evidence type="ECO:0000256" key="1">
    <source>
        <dbReference type="ARBA" id="ARBA00022723"/>
    </source>
</evidence>
<dbReference type="InterPro" id="IPR032466">
    <property type="entry name" value="Metal_Hydrolase"/>
</dbReference>
<evidence type="ECO:0000256" key="3">
    <source>
        <dbReference type="ARBA" id="ARBA00022833"/>
    </source>
</evidence>
<dbReference type="GO" id="GO:0008270">
    <property type="term" value="F:zinc ion binding"/>
    <property type="evidence" value="ECO:0007669"/>
    <property type="project" value="UniProtKB-UniRule"/>
</dbReference>
<organism evidence="7 8">
    <name type="scientific">Methylobrevis pamukkalensis</name>
    <dbReference type="NCBI Taxonomy" id="1439726"/>
    <lineage>
        <taxon>Bacteria</taxon>
        <taxon>Pseudomonadati</taxon>
        <taxon>Pseudomonadota</taxon>
        <taxon>Alphaproteobacteria</taxon>
        <taxon>Hyphomicrobiales</taxon>
        <taxon>Pleomorphomonadaceae</taxon>
        <taxon>Methylobrevis</taxon>
    </lineage>
</organism>
<feature type="binding site" evidence="5">
    <location>
        <position position="15"/>
    </location>
    <ligand>
        <name>Zn(2+)</name>
        <dbReference type="ChEBI" id="CHEBI:29105"/>
        <note>catalytic</note>
    </ligand>
</feature>
<accession>A0A1E3H3L9</accession>
<feature type="binding site" evidence="5">
    <location>
        <position position="13"/>
    </location>
    <ligand>
        <name>Zn(2+)</name>
        <dbReference type="ChEBI" id="CHEBI:29105"/>
        <note>catalytic</note>
    </ligand>
</feature>
<comment type="similarity">
    <text evidence="5">Belongs to the metallo-dependent hydrolases superfamily. Adenosine and AMP deaminases family. Adenine deaminase type 2 subfamily.</text>
</comment>
<dbReference type="InterPro" id="IPR028892">
    <property type="entry name" value="ADE"/>
</dbReference>
<comment type="cofactor">
    <cofactor evidence="5">
        <name>Zn(2+)</name>
        <dbReference type="ChEBI" id="CHEBI:29105"/>
    </cofactor>
    <text evidence="5">Binds 1 zinc ion per subunit.</text>
</comment>
<dbReference type="EMBL" id="MCRJ01000035">
    <property type="protein sequence ID" value="ODN70919.1"/>
    <property type="molecule type" value="Genomic_DNA"/>
</dbReference>
<dbReference type="EC" id="3.5.4.2" evidence="5"/>
<comment type="caution">
    <text evidence="7">The sequence shown here is derived from an EMBL/GenBank/DDBJ whole genome shotgun (WGS) entry which is preliminary data.</text>
</comment>
<keyword evidence="2 5" id="KW-0378">Hydrolase</keyword>
<feature type="domain" description="Adenosine deaminase" evidence="6">
    <location>
        <begin position="8"/>
        <end position="325"/>
    </location>
</feature>
<dbReference type="GO" id="GO:0000034">
    <property type="term" value="F:adenine deaminase activity"/>
    <property type="evidence" value="ECO:0007669"/>
    <property type="project" value="UniProtKB-UniRule"/>
</dbReference>
<name>A0A1E3H3L9_9HYPH</name>
<dbReference type="OrthoDB" id="105475at2"/>
<keyword evidence="8" id="KW-1185">Reference proteome</keyword>
<feature type="active site" description="Proton donor" evidence="5">
    <location>
        <position position="195"/>
    </location>
</feature>
<dbReference type="Proteomes" id="UP000094622">
    <property type="component" value="Unassembled WGS sequence"/>
</dbReference>
<dbReference type="InterPro" id="IPR006330">
    <property type="entry name" value="Ado/ade_deaminase"/>
</dbReference>
<dbReference type="GO" id="GO:0009117">
    <property type="term" value="P:nucleotide metabolic process"/>
    <property type="evidence" value="ECO:0007669"/>
    <property type="project" value="UniProtKB-KW"/>
</dbReference>
<dbReference type="HAMAP" id="MF_01962">
    <property type="entry name" value="Adenine_deaminase"/>
    <property type="match status" value="1"/>
</dbReference>
<dbReference type="PANTHER" id="PTHR43114">
    <property type="entry name" value="ADENINE DEAMINASE"/>
    <property type="match status" value="1"/>
</dbReference>
<dbReference type="PATRIC" id="fig|1439726.3.peg.1863"/>
<dbReference type="CDD" id="cd01320">
    <property type="entry name" value="ADA"/>
    <property type="match status" value="1"/>
</dbReference>
<feature type="binding site" evidence="5">
    <location>
        <position position="192"/>
    </location>
    <ligand>
        <name>Zn(2+)</name>
        <dbReference type="ChEBI" id="CHEBI:29105"/>
        <note>catalytic</note>
    </ligand>
</feature>
<dbReference type="GO" id="GO:0006146">
    <property type="term" value="P:adenine catabolic process"/>
    <property type="evidence" value="ECO:0007669"/>
    <property type="project" value="UniProtKB-UniRule"/>
</dbReference>
<keyword evidence="1 5" id="KW-0479">Metal-binding</keyword>
<dbReference type="NCBIfam" id="NF006848">
    <property type="entry name" value="PRK09358.1-3"/>
    <property type="match status" value="1"/>
</dbReference>
<dbReference type="NCBIfam" id="TIGR01430">
    <property type="entry name" value="aden_deam"/>
    <property type="match status" value="1"/>
</dbReference>
<evidence type="ECO:0000259" key="6">
    <source>
        <dbReference type="Pfam" id="PF00962"/>
    </source>
</evidence>
<dbReference type="AlphaFoldDB" id="A0A1E3H3L9"/>
<feature type="binding site" evidence="5">
    <location>
        <position position="273"/>
    </location>
    <ligand>
        <name>Zn(2+)</name>
        <dbReference type="ChEBI" id="CHEBI:29105"/>
        <note>catalytic</note>
    </ligand>
</feature>
<keyword evidence="3 5" id="KW-0862">Zinc</keyword>
<feature type="binding site" evidence="5">
    <location>
        <position position="274"/>
    </location>
    <ligand>
        <name>substrate</name>
    </ligand>
</feature>
<comment type="catalytic activity">
    <reaction evidence="5">
        <text>adenine + H2O + H(+) = hypoxanthine + NH4(+)</text>
        <dbReference type="Rhea" id="RHEA:23688"/>
        <dbReference type="ChEBI" id="CHEBI:15377"/>
        <dbReference type="ChEBI" id="CHEBI:15378"/>
        <dbReference type="ChEBI" id="CHEBI:16708"/>
        <dbReference type="ChEBI" id="CHEBI:17368"/>
        <dbReference type="ChEBI" id="CHEBI:28938"/>
        <dbReference type="EC" id="3.5.4.2"/>
    </reaction>
</comment>
<dbReference type="InterPro" id="IPR001365">
    <property type="entry name" value="A_deaminase_dom"/>
</dbReference>
<evidence type="ECO:0000256" key="4">
    <source>
        <dbReference type="ARBA" id="ARBA00023080"/>
    </source>
</evidence>
<sequence length="334" mass="35571">MPLPSDLPKIELHCHIEGAAPPALVRRLAGRHGIDVSGLFTKDGGYAWTDFSSFLAAYDRAAQVFRSAEDFADLAETYLFASAAEGVIYTEVFISPDHARRSGIPYADYLGGLAEGMARAEAGHGIIGRIIPLIERHFGPEAAHEAVRTALAHLHPRVVGFGMAGDERMFAVADFARAFALAHEAGLPLTCHAGEVCGAASVAEVIDALPVRRIGHGVRAIEDAALVRRLAEEGIVLEVCPGSNVALGVYPRLADHPLIRLRDAGVKVTLSSDDPPFFGTSIGREYAAIAETFALPPGEMLAFTQTALDAAFCDTATRARLQTRLEGWRPPAAG</sequence>
<dbReference type="SUPFAM" id="SSF51556">
    <property type="entry name" value="Metallo-dependent hydrolases"/>
    <property type="match status" value="1"/>
</dbReference>
<dbReference type="RefSeq" id="WP_069306576.1">
    <property type="nucleotide sequence ID" value="NZ_MCRJ01000035.1"/>
</dbReference>
<comment type="function">
    <text evidence="5">Catalyzes the hydrolytic deamination of adenine to hypoxanthine. Plays an important role in the purine salvage pathway and in nitrogen catabolism.</text>
</comment>
<dbReference type="GO" id="GO:0043103">
    <property type="term" value="P:hypoxanthine salvage"/>
    <property type="evidence" value="ECO:0007669"/>
    <property type="project" value="UniProtKB-UniRule"/>
</dbReference>
<evidence type="ECO:0000256" key="2">
    <source>
        <dbReference type="ARBA" id="ARBA00022801"/>
    </source>
</evidence>
<dbReference type="Gene3D" id="3.20.20.140">
    <property type="entry name" value="Metal-dependent hydrolases"/>
    <property type="match status" value="1"/>
</dbReference>